<reference evidence="1" key="2">
    <citation type="submission" date="2014-07" db="EMBL/GenBank/DDBJ databases">
        <authorList>
            <person name="Hull J."/>
        </authorList>
    </citation>
    <scope>NUCLEOTIDE SEQUENCE</scope>
</reference>
<reference evidence="1" key="1">
    <citation type="journal article" date="2014" name="PLoS ONE">
        <title>Transcriptome-Based Identification of ABC Transporters in the Western Tarnished Plant Bug Lygus hesperus.</title>
        <authorList>
            <person name="Hull J.J."/>
            <person name="Chaney K."/>
            <person name="Geib S.M."/>
            <person name="Fabrick J.A."/>
            <person name="Brent C.S."/>
            <person name="Walsh D."/>
            <person name="Lavine L.C."/>
        </authorList>
    </citation>
    <scope>NUCLEOTIDE SEQUENCE</scope>
</reference>
<name>A0A0A9W4G5_LYGHE</name>
<dbReference type="EMBL" id="GBHO01040267">
    <property type="protein sequence ID" value="JAG03337.1"/>
    <property type="molecule type" value="Transcribed_RNA"/>
</dbReference>
<organism evidence="1">
    <name type="scientific">Lygus hesperus</name>
    <name type="common">Western plant bug</name>
    <dbReference type="NCBI Taxonomy" id="30085"/>
    <lineage>
        <taxon>Eukaryota</taxon>
        <taxon>Metazoa</taxon>
        <taxon>Ecdysozoa</taxon>
        <taxon>Arthropoda</taxon>
        <taxon>Hexapoda</taxon>
        <taxon>Insecta</taxon>
        <taxon>Pterygota</taxon>
        <taxon>Neoptera</taxon>
        <taxon>Paraneoptera</taxon>
        <taxon>Hemiptera</taxon>
        <taxon>Heteroptera</taxon>
        <taxon>Panheteroptera</taxon>
        <taxon>Cimicomorpha</taxon>
        <taxon>Miridae</taxon>
        <taxon>Mirini</taxon>
        <taxon>Lygus</taxon>
    </lineage>
</organism>
<evidence type="ECO:0000313" key="1">
    <source>
        <dbReference type="EMBL" id="JAG03337.1"/>
    </source>
</evidence>
<dbReference type="AlphaFoldDB" id="A0A0A9W4G5"/>
<sequence length="189" mass="21562">TKQFLKVLTEAIEASSKVLEEKKGKAKTPWITPAIIKSIKRRELLGAKLDKQPFNSKLKSYFLTYRNKLTSVIRQAKSDFYRSNIERKKGDPKKTWRVINEVIGKNKNVEEIKKITQDGVNFVEAKVNGKSVGDIINNYFVEVGEKNCRALGQDDSSLVYVRDSLNYDIFKFGSISVDDVRLAIRSLRG</sequence>
<protein>
    <submittedName>
        <fullName evidence="1">Phosphoglucosamine mutase</fullName>
    </submittedName>
</protein>
<proteinExistence type="predicted"/>
<gene>
    <name evidence="1" type="primary">glmM_23</name>
    <name evidence="1" type="ORF">CM83_102408</name>
</gene>
<feature type="non-terminal residue" evidence="1">
    <location>
        <position position="1"/>
    </location>
</feature>
<feature type="non-terminal residue" evidence="1">
    <location>
        <position position="189"/>
    </location>
</feature>
<accession>A0A0A9W4G5</accession>